<keyword evidence="9" id="KW-0648">Protein biosynthesis</keyword>
<dbReference type="PROSITE" id="PS50862">
    <property type="entry name" value="AA_TRNA_LIGASE_II"/>
    <property type="match status" value="1"/>
</dbReference>
<evidence type="ECO:0000256" key="1">
    <source>
        <dbReference type="ARBA" id="ARBA00008226"/>
    </source>
</evidence>
<dbReference type="InterPro" id="IPR004154">
    <property type="entry name" value="Anticodon-bd"/>
</dbReference>
<keyword evidence="5" id="KW-0479">Metal-binding</keyword>
<dbReference type="GO" id="GO:0046872">
    <property type="term" value="F:metal ion binding"/>
    <property type="evidence" value="ECO:0007669"/>
    <property type="project" value="UniProtKB-KW"/>
</dbReference>
<dbReference type="NCBIfam" id="TIGR00418">
    <property type="entry name" value="thrS"/>
    <property type="match status" value="1"/>
</dbReference>
<evidence type="ECO:0000256" key="5">
    <source>
        <dbReference type="ARBA" id="ARBA00022723"/>
    </source>
</evidence>
<keyword evidence="8" id="KW-0067">ATP-binding</keyword>
<dbReference type="Gene3D" id="3.40.50.800">
    <property type="entry name" value="Anticodon-binding domain"/>
    <property type="match status" value="1"/>
</dbReference>
<keyword evidence="6" id="KW-0547">Nucleotide-binding</keyword>
<dbReference type="Pfam" id="PF00587">
    <property type="entry name" value="tRNA-synt_2b"/>
    <property type="match status" value="1"/>
</dbReference>
<evidence type="ECO:0000259" key="13">
    <source>
        <dbReference type="PROSITE" id="PS50862"/>
    </source>
</evidence>
<dbReference type="InterPro" id="IPR006195">
    <property type="entry name" value="aa-tRNA-synth_II"/>
</dbReference>
<dbReference type="PANTHER" id="PTHR11451:SF56">
    <property type="entry name" value="THREONINE--TRNA LIGASE 1"/>
    <property type="match status" value="1"/>
</dbReference>
<dbReference type="InterPro" id="IPR002320">
    <property type="entry name" value="Thr-tRNA-ligase_IIa"/>
</dbReference>
<name>A0A7M4DH83_9MICO</name>
<dbReference type="RefSeq" id="WP_156740306.1">
    <property type="nucleotide sequence ID" value="NZ_CACRYJ010000018.1"/>
</dbReference>
<keyword evidence="3" id="KW-0963">Cytoplasm</keyword>
<evidence type="ECO:0000256" key="7">
    <source>
        <dbReference type="ARBA" id="ARBA00022833"/>
    </source>
</evidence>
<dbReference type="AlphaFoldDB" id="A0A7M4DH83"/>
<dbReference type="GO" id="GO:0004829">
    <property type="term" value="F:threonine-tRNA ligase activity"/>
    <property type="evidence" value="ECO:0007669"/>
    <property type="project" value="UniProtKB-UniRule"/>
</dbReference>
<evidence type="ECO:0000256" key="8">
    <source>
        <dbReference type="ARBA" id="ARBA00022840"/>
    </source>
</evidence>
<comment type="catalytic activity">
    <reaction evidence="11">
        <text>tRNA(Thr) + L-threonine + ATP = L-threonyl-tRNA(Thr) + AMP + diphosphate + H(+)</text>
        <dbReference type="Rhea" id="RHEA:24624"/>
        <dbReference type="Rhea" id="RHEA-COMP:9670"/>
        <dbReference type="Rhea" id="RHEA-COMP:9704"/>
        <dbReference type="ChEBI" id="CHEBI:15378"/>
        <dbReference type="ChEBI" id="CHEBI:30616"/>
        <dbReference type="ChEBI" id="CHEBI:33019"/>
        <dbReference type="ChEBI" id="CHEBI:57926"/>
        <dbReference type="ChEBI" id="CHEBI:78442"/>
        <dbReference type="ChEBI" id="CHEBI:78534"/>
        <dbReference type="ChEBI" id="CHEBI:456215"/>
        <dbReference type="EC" id="6.1.1.3"/>
    </reaction>
</comment>
<evidence type="ECO:0000256" key="11">
    <source>
        <dbReference type="ARBA" id="ARBA00049515"/>
    </source>
</evidence>
<evidence type="ECO:0000256" key="2">
    <source>
        <dbReference type="ARBA" id="ARBA00013163"/>
    </source>
</evidence>
<evidence type="ECO:0000256" key="9">
    <source>
        <dbReference type="ARBA" id="ARBA00022917"/>
    </source>
</evidence>
<dbReference type="Pfam" id="PF03129">
    <property type="entry name" value="HGTP_anticodon"/>
    <property type="match status" value="1"/>
</dbReference>
<dbReference type="PRINTS" id="PR01047">
    <property type="entry name" value="TRNASYNTHTHR"/>
</dbReference>
<dbReference type="InterPro" id="IPR036621">
    <property type="entry name" value="Anticodon-bd_dom_sf"/>
</dbReference>
<evidence type="ECO:0000256" key="10">
    <source>
        <dbReference type="ARBA" id="ARBA00023146"/>
    </source>
</evidence>
<dbReference type="GO" id="GO:0006435">
    <property type="term" value="P:threonyl-tRNA aminoacylation"/>
    <property type="evidence" value="ECO:0007669"/>
    <property type="project" value="UniProtKB-UniRule"/>
</dbReference>
<dbReference type="SUPFAM" id="SSF52954">
    <property type="entry name" value="Class II aaRS ABD-related"/>
    <property type="match status" value="1"/>
</dbReference>
<dbReference type="FunFam" id="3.30.930.10:FF:000002">
    <property type="entry name" value="Threonine--tRNA ligase"/>
    <property type="match status" value="1"/>
</dbReference>
<keyword evidence="7" id="KW-0862">Zinc</keyword>
<organism evidence="14 15">
    <name type="scientific">Occultella aeris</name>
    <dbReference type="NCBI Taxonomy" id="2761496"/>
    <lineage>
        <taxon>Bacteria</taxon>
        <taxon>Bacillati</taxon>
        <taxon>Actinomycetota</taxon>
        <taxon>Actinomycetes</taxon>
        <taxon>Micrococcales</taxon>
        <taxon>Ruaniaceae</taxon>
        <taxon>Occultella</taxon>
    </lineage>
</organism>
<dbReference type="GO" id="GO:0005524">
    <property type="term" value="F:ATP binding"/>
    <property type="evidence" value="ECO:0007669"/>
    <property type="project" value="UniProtKB-KW"/>
</dbReference>
<evidence type="ECO:0000256" key="3">
    <source>
        <dbReference type="ARBA" id="ARBA00022490"/>
    </source>
</evidence>
<dbReference type="EC" id="6.1.1.3" evidence="2 12"/>
<gene>
    <name evidence="14" type="primary">thrS_1</name>
    <name evidence="14" type="ORF">HALOF300_01480</name>
</gene>
<evidence type="ECO:0000313" key="15">
    <source>
        <dbReference type="Proteomes" id="UP000419743"/>
    </source>
</evidence>
<keyword evidence="15" id="KW-1185">Reference proteome</keyword>
<evidence type="ECO:0000256" key="12">
    <source>
        <dbReference type="NCBIfam" id="TIGR00418"/>
    </source>
</evidence>
<reference evidence="14 15" key="1">
    <citation type="submission" date="2019-11" db="EMBL/GenBank/DDBJ databases">
        <authorList>
            <person name="Criscuolo A."/>
        </authorList>
    </citation>
    <scope>NUCLEOTIDE SEQUENCE [LARGE SCALE GENOMIC DNA]</scope>
    <source>
        <strain evidence="14">CIP111667</strain>
    </source>
</reference>
<evidence type="ECO:0000256" key="4">
    <source>
        <dbReference type="ARBA" id="ARBA00022598"/>
    </source>
</evidence>
<sequence>MSHDHRVLGRRLDLFDTTPAVGAGLPLWLPDGAVIRGELEAFALEEALASGCRRIYTPVLAKRELFERSGHWGKFSADMFPEMIVGGESFVLRPANCPHHTQVFAAREHSYRDLPVGYTELGSMFRSELSGVLGGLSRVRQINLDDAHVFARADQVGEQVRVALAAVRRCYDVLGIEIDHLRLSVRGPGGAYLGGDAQWERAEGQLRDALDAEGLEYELGIGEAAFYGPKVDVQVRDAAGREETLSTVQVDHNLPERFDLTYIGRDGRKHRPVLIHRGLLSSMERMTALLLERHDGRLPTWLAPVQVRLLPVADHAHGPAAVRVLDRMRGAGIRAEISVDGSLGARIRAARERREPYLAVLGDSELAADALTVSAPGSGARATVGLAAFIASVTAEIGRRSPAAALDEEWPVPHSADARAEDHS</sequence>
<keyword evidence="4 14" id="KW-0436">Ligase</keyword>
<dbReference type="GO" id="GO:0005737">
    <property type="term" value="C:cytoplasm"/>
    <property type="evidence" value="ECO:0007669"/>
    <property type="project" value="UniProtKB-UniRule"/>
</dbReference>
<feature type="domain" description="Aminoacyl-transfer RNA synthetases class-II family profile" evidence="13">
    <location>
        <begin position="4"/>
        <end position="299"/>
    </location>
</feature>
<dbReference type="EMBL" id="CACRYJ010000018">
    <property type="protein sequence ID" value="VZO36276.1"/>
    <property type="molecule type" value="Genomic_DNA"/>
</dbReference>
<dbReference type="InterPro" id="IPR002314">
    <property type="entry name" value="aa-tRNA-synt_IIb"/>
</dbReference>
<comment type="caution">
    <text evidence="14">The sequence shown here is derived from an EMBL/GenBank/DDBJ whole genome shotgun (WGS) entry which is preliminary data.</text>
</comment>
<keyword evidence="10" id="KW-0030">Aminoacyl-tRNA synthetase</keyword>
<dbReference type="PANTHER" id="PTHR11451">
    <property type="entry name" value="THREONINE-TRNA LIGASE"/>
    <property type="match status" value="1"/>
</dbReference>
<dbReference type="Proteomes" id="UP000419743">
    <property type="component" value="Unassembled WGS sequence"/>
</dbReference>
<dbReference type="InterPro" id="IPR033728">
    <property type="entry name" value="ThrRS_core"/>
</dbReference>
<dbReference type="CDD" id="cd00771">
    <property type="entry name" value="ThrRS_core"/>
    <property type="match status" value="1"/>
</dbReference>
<dbReference type="SUPFAM" id="SSF55681">
    <property type="entry name" value="Class II aaRS and biotin synthetases"/>
    <property type="match status" value="1"/>
</dbReference>
<comment type="similarity">
    <text evidence="1">Belongs to the class-II aminoacyl-tRNA synthetase family.</text>
</comment>
<dbReference type="Gene3D" id="3.30.930.10">
    <property type="entry name" value="Bira Bifunctional Protein, Domain 2"/>
    <property type="match status" value="1"/>
</dbReference>
<proteinExistence type="inferred from homology"/>
<evidence type="ECO:0000313" key="14">
    <source>
        <dbReference type="EMBL" id="VZO36276.1"/>
    </source>
</evidence>
<dbReference type="InterPro" id="IPR045864">
    <property type="entry name" value="aa-tRNA-synth_II/BPL/LPL"/>
</dbReference>
<evidence type="ECO:0000256" key="6">
    <source>
        <dbReference type="ARBA" id="ARBA00022741"/>
    </source>
</evidence>
<accession>A0A7M4DH83</accession>
<protein>
    <recommendedName>
        <fullName evidence="2 12">Threonine--tRNA ligase</fullName>
        <ecNumber evidence="2 12">6.1.1.3</ecNumber>
    </recommendedName>
</protein>